<dbReference type="PANTHER" id="PTHR11088">
    <property type="entry name" value="TRNA DIMETHYLALLYLTRANSFERASE"/>
    <property type="match status" value="1"/>
</dbReference>
<feature type="non-terminal residue" evidence="15">
    <location>
        <position position="244"/>
    </location>
</feature>
<keyword evidence="7 12" id="KW-0819">tRNA processing</keyword>
<dbReference type="GO" id="GO:0005524">
    <property type="term" value="F:ATP binding"/>
    <property type="evidence" value="ECO:0007669"/>
    <property type="project" value="UniProtKB-KW"/>
</dbReference>
<dbReference type="InterPro" id="IPR027417">
    <property type="entry name" value="P-loop_NTPase"/>
</dbReference>
<evidence type="ECO:0000256" key="11">
    <source>
        <dbReference type="ARBA" id="ARBA00049563"/>
    </source>
</evidence>
<evidence type="ECO:0000256" key="9">
    <source>
        <dbReference type="ARBA" id="ARBA00022840"/>
    </source>
</evidence>
<dbReference type="FunFam" id="1.10.20.140:FF:000001">
    <property type="entry name" value="tRNA dimethylallyltransferase"/>
    <property type="match status" value="1"/>
</dbReference>
<protein>
    <recommendedName>
        <fullName evidence="5 12">tRNA dimethylallyltransferase</fullName>
        <ecNumber evidence="4 12">2.5.1.75</ecNumber>
    </recommendedName>
</protein>
<evidence type="ECO:0000256" key="3">
    <source>
        <dbReference type="ARBA" id="ARBA00005842"/>
    </source>
</evidence>
<dbReference type="EC" id="2.5.1.75" evidence="4 12"/>
<dbReference type="GO" id="GO:0006400">
    <property type="term" value="P:tRNA modification"/>
    <property type="evidence" value="ECO:0007669"/>
    <property type="project" value="TreeGrafter"/>
</dbReference>
<comment type="similarity">
    <text evidence="3 14">Belongs to the IPP transferase family.</text>
</comment>
<evidence type="ECO:0000256" key="1">
    <source>
        <dbReference type="ARBA" id="ARBA00001946"/>
    </source>
</evidence>
<organism evidence="15 16">
    <name type="scientific">Handelsmanbacteria sp. (strain RIFCSPLOWO2_12_FULL_64_10)</name>
    <dbReference type="NCBI Taxonomy" id="1817868"/>
    <lineage>
        <taxon>Bacteria</taxon>
        <taxon>Candidatus Handelsmaniibacteriota</taxon>
    </lineage>
</organism>
<dbReference type="AlphaFoldDB" id="A0A1F6C2M6"/>
<keyword evidence="10" id="KW-0460">Magnesium</keyword>
<accession>A0A1F6C2M6</accession>
<evidence type="ECO:0000256" key="6">
    <source>
        <dbReference type="ARBA" id="ARBA00022679"/>
    </source>
</evidence>
<keyword evidence="6 14" id="KW-0808">Transferase</keyword>
<dbReference type="HAMAP" id="MF_00185">
    <property type="entry name" value="IPP_trans"/>
    <property type="match status" value="1"/>
</dbReference>
<dbReference type="EMBL" id="MFKF01000434">
    <property type="protein sequence ID" value="OGG43455.1"/>
    <property type="molecule type" value="Genomic_DNA"/>
</dbReference>
<dbReference type="Pfam" id="PF01715">
    <property type="entry name" value="IPPT"/>
    <property type="match status" value="1"/>
</dbReference>
<proteinExistence type="inferred from homology"/>
<evidence type="ECO:0000313" key="15">
    <source>
        <dbReference type="EMBL" id="OGG43455.1"/>
    </source>
</evidence>
<dbReference type="InterPro" id="IPR018022">
    <property type="entry name" value="IPT"/>
</dbReference>
<dbReference type="InterPro" id="IPR039657">
    <property type="entry name" value="Dimethylallyltransferase"/>
</dbReference>
<gene>
    <name evidence="15" type="ORF">A3F84_02395</name>
</gene>
<comment type="function">
    <text evidence="2 13">Catalyzes the transfer of a dimethylallyl group onto the adenine at position 37 in tRNAs that read codons beginning with uridine, leading to the formation of N6-(dimethylallyl)adenosine (i(6)A).</text>
</comment>
<sequence>MSPLLFIVGPTGVGKTEAGIRVARLLNGEVLSADSRQVYRHMDIGTAKPTRAQRAEAPHHLIDLVDPDEGYSAGRFSRDAVRVIAEVRARGRRSIVVGGCGLYVRALLDGFSPTPEVDGGVRERVRAEAARVGVEALHRRLREVDPCSAGRIRPSDRQRIARALEVYEATGEPMSSWQARPREGGIGEGAVVVGLRMERAALYARIEKRVERMISEGLVEEVERLRGMGYRPEGSALGTFGYRE</sequence>
<dbReference type="Gene3D" id="1.10.20.140">
    <property type="match status" value="1"/>
</dbReference>
<evidence type="ECO:0000256" key="8">
    <source>
        <dbReference type="ARBA" id="ARBA00022741"/>
    </source>
</evidence>
<evidence type="ECO:0000256" key="5">
    <source>
        <dbReference type="ARBA" id="ARBA00017477"/>
    </source>
</evidence>
<evidence type="ECO:0000256" key="4">
    <source>
        <dbReference type="ARBA" id="ARBA00012665"/>
    </source>
</evidence>
<reference evidence="15 16" key="1">
    <citation type="journal article" date="2016" name="Nat. Commun.">
        <title>Thousands of microbial genomes shed light on interconnected biogeochemical processes in an aquifer system.</title>
        <authorList>
            <person name="Anantharaman K."/>
            <person name="Brown C.T."/>
            <person name="Hug L.A."/>
            <person name="Sharon I."/>
            <person name="Castelle C.J."/>
            <person name="Probst A.J."/>
            <person name="Thomas B.C."/>
            <person name="Singh A."/>
            <person name="Wilkins M.J."/>
            <person name="Karaoz U."/>
            <person name="Brodie E.L."/>
            <person name="Williams K.H."/>
            <person name="Hubbard S.S."/>
            <person name="Banfield J.F."/>
        </authorList>
    </citation>
    <scope>NUCLEOTIDE SEQUENCE [LARGE SCALE GENOMIC DNA]</scope>
    <source>
        <strain evidence="16">RIFCSPLOWO2_12_FULL_64_10</strain>
    </source>
</reference>
<dbReference type="GO" id="GO:0052381">
    <property type="term" value="F:tRNA dimethylallyltransferase activity"/>
    <property type="evidence" value="ECO:0007669"/>
    <property type="project" value="UniProtKB-EC"/>
</dbReference>
<dbReference type="SUPFAM" id="SSF52540">
    <property type="entry name" value="P-loop containing nucleoside triphosphate hydrolases"/>
    <property type="match status" value="1"/>
</dbReference>
<evidence type="ECO:0000256" key="2">
    <source>
        <dbReference type="ARBA" id="ARBA00003213"/>
    </source>
</evidence>
<dbReference type="Gene3D" id="3.40.50.300">
    <property type="entry name" value="P-loop containing nucleotide triphosphate hydrolases"/>
    <property type="match status" value="1"/>
</dbReference>
<evidence type="ECO:0000313" key="16">
    <source>
        <dbReference type="Proteomes" id="UP000178606"/>
    </source>
</evidence>
<name>A0A1F6C2M6_HANXR</name>
<keyword evidence="8 14" id="KW-0547">Nucleotide-binding</keyword>
<evidence type="ECO:0000256" key="12">
    <source>
        <dbReference type="RuleBase" id="RU003783"/>
    </source>
</evidence>
<keyword evidence="9 14" id="KW-0067">ATP-binding</keyword>
<comment type="catalytic activity">
    <reaction evidence="11 12">
        <text>adenosine(37) in tRNA + dimethylallyl diphosphate = N(6)-dimethylallyladenosine(37) in tRNA + diphosphate</text>
        <dbReference type="Rhea" id="RHEA:26482"/>
        <dbReference type="Rhea" id="RHEA-COMP:10162"/>
        <dbReference type="Rhea" id="RHEA-COMP:10375"/>
        <dbReference type="ChEBI" id="CHEBI:33019"/>
        <dbReference type="ChEBI" id="CHEBI:57623"/>
        <dbReference type="ChEBI" id="CHEBI:74411"/>
        <dbReference type="ChEBI" id="CHEBI:74415"/>
        <dbReference type="EC" id="2.5.1.75"/>
    </reaction>
</comment>
<evidence type="ECO:0000256" key="14">
    <source>
        <dbReference type="RuleBase" id="RU003785"/>
    </source>
</evidence>
<evidence type="ECO:0000256" key="13">
    <source>
        <dbReference type="RuleBase" id="RU003784"/>
    </source>
</evidence>
<dbReference type="PANTHER" id="PTHR11088:SF60">
    <property type="entry name" value="TRNA DIMETHYLALLYLTRANSFERASE"/>
    <property type="match status" value="1"/>
</dbReference>
<comment type="caution">
    <text evidence="15">The sequence shown here is derived from an EMBL/GenBank/DDBJ whole genome shotgun (WGS) entry which is preliminary data.</text>
</comment>
<comment type="cofactor">
    <cofactor evidence="1">
        <name>Mg(2+)</name>
        <dbReference type="ChEBI" id="CHEBI:18420"/>
    </cofactor>
</comment>
<evidence type="ECO:0000256" key="7">
    <source>
        <dbReference type="ARBA" id="ARBA00022694"/>
    </source>
</evidence>
<dbReference type="Proteomes" id="UP000178606">
    <property type="component" value="Unassembled WGS sequence"/>
</dbReference>
<dbReference type="NCBIfam" id="TIGR00174">
    <property type="entry name" value="miaA"/>
    <property type="match status" value="1"/>
</dbReference>
<evidence type="ECO:0000256" key="10">
    <source>
        <dbReference type="ARBA" id="ARBA00022842"/>
    </source>
</evidence>